<sequence>MKYCSILLFSLLVLITSCATAPPYDGPGAFDKTADAKAQVSRSLSSAQKSGKHVLLIYGANWCSDSTQTVELLQSDPEISRILRDSYLVTRIDVGPSDSGHNGDLVARYHATIKKGIPVFVVLDGSGRLLNDTRQTRLRDSDHEHPDRIADFLQQHAPSSTR</sequence>
<dbReference type="RefSeq" id="WP_165788638.1">
    <property type="nucleotide sequence ID" value="NZ_MQWA01000001.1"/>
</dbReference>
<evidence type="ECO:0000256" key="1">
    <source>
        <dbReference type="SAM" id="SignalP"/>
    </source>
</evidence>
<gene>
    <name evidence="2" type="ORF">BSZ32_04175</name>
</gene>
<comment type="caution">
    <text evidence="2">The sequence shown here is derived from an EMBL/GenBank/DDBJ whole genome shotgun (WGS) entry which is preliminary data.</text>
</comment>
<dbReference type="Proteomes" id="UP000239907">
    <property type="component" value="Unassembled WGS sequence"/>
</dbReference>
<dbReference type="PROSITE" id="PS51257">
    <property type="entry name" value="PROKAR_LIPOPROTEIN"/>
    <property type="match status" value="1"/>
</dbReference>
<evidence type="ECO:0000313" key="2">
    <source>
        <dbReference type="EMBL" id="PQJ27777.1"/>
    </source>
</evidence>
<protein>
    <recommendedName>
        <fullName evidence="4">Thioredoxin domain-containing protein</fullName>
    </recommendedName>
</protein>
<accession>A0A2S7TZU8</accession>
<organism evidence="2 3">
    <name type="scientific">Rubritalea profundi</name>
    <dbReference type="NCBI Taxonomy" id="1658618"/>
    <lineage>
        <taxon>Bacteria</taxon>
        <taxon>Pseudomonadati</taxon>
        <taxon>Verrucomicrobiota</taxon>
        <taxon>Verrucomicrobiia</taxon>
        <taxon>Verrucomicrobiales</taxon>
        <taxon>Rubritaleaceae</taxon>
        <taxon>Rubritalea</taxon>
    </lineage>
</organism>
<feature type="chain" id="PRO_5015645877" description="Thioredoxin domain-containing protein" evidence="1">
    <location>
        <begin position="22"/>
        <end position="162"/>
    </location>
</feature>
<dbReference type="SUPFAM" id="SSF52833">
    <property type="entry name" value="Thioredoxin-like"/>
    <property type="match status" value="1"/>
</dbReference>
<dbReference type="AlphaFoldDB" id="A0A2S7TZU8"/>
<keyword evidence="3" id="KW-1185">Reference proteome</keyword>
<dbReference type="InterPro" id="IPR036249">
    <property type="entry name" value="Thioredoxin-like_sf"/>
</dbReference>
<dbReference type="Gene3D" id="3.40.30.10">
    <property type="entry name" value="Glutaredoxin"/>
    <property type="match status" value="1"/>
</dbReference>
<name>A0A2S7TZU8_9BACT</name>
<evidence type="ECO:0008006" key="4">
    <source>
        <dbReference type="Google" id="ProtNLM"/>
    </source>
</evidence>
<keyword evidence="1" id="KW-0732">Signal</keyword>
<evidence type="ECO:0000313" key="3">
    <source>
        <dbReference type="Proteomes" id="UP000239907"/>
    </source>
</evidence>
<feature type="signal peptide" evidence="1">
    <location>
        <begin position="1"/>
        <end position="21"/>
    </location>
</feature>
<proteinExistence type="predicted"/>
<dbReference type="Pfam" id="PF13899">
    <property type="entry name" value="Thioredoxin_7"/>
    <property type="match status" value="1"/>
</dbReference>
<dbReference type="EMBL" id="MQWA01000001">
    <property type="protein sequence ID" value="PQJ27777.1"/>
    <property type="molecule type" value="Genomic_DNA"/>
</dbReference>
<reference evidence="2 3" key="1">
    <citation type="submission" date="2016-12" db="EMBL/GenBank/DDBJ databases">
        <title>Study of bacterial adaptation to deep sea.</title>
        <authorList>
            <person name="Song J."/>
            <person name="Yoshizawa S."/>
            <person name="Kogure K."/>
        </authorList>
    </citation>
    <scope>NUCLEOTIDE SEQUENCE [LARGE SCALE GENOMIC DNA]</scope>
    <source>
        <strain evidence="2 3">SAORIC-165</strain>
    </source>
</reference>